<evidence type="ECO:0000313" key="3">
    <source>
        <dbReference type="EMBL" id="MEW2366661.1"/>
    </source>
</evidence>
<dbReference type="InterPro" id="IPR027417">
    <property type="entry name" value="P-loop_NTPase"/>
</dbReference>
<evidence type="ECO:0000256" key="2">
    <source>
        <dbReference type="SAM" id="MobiDB-lite"/>
    </source>
</evidence>
<evidence type="ECO:0000256" key="1">
    <source>
        <dbReference type="SAM" id="Coils"/>
    </source>
</evidence>
<dbReference type="EMBL" id="JBEYRS010000018">
    <property type="protein sequence ID" value="MEW2366661.1"/>
    <property type="molecule type" value="Genomic_DNA"/>
</dbReference>
<accession>A0ABV3M4N6</accession>
<comment type="caution">
    <text evidence="3">The sequence shown here is derived from an EMBL/GenBank/DDBJ whole genome shotgun (WGS) entry which is preliminary data.</text>
</comment>
<evidence type="ECO:0008006" key="5">
    <source>
        <dbReference type="Google" id="ProtNLM"/>
    </source>
</evidence>
<reference evidence="3 4" key="1">
    <citation type="submission" date="2024-06" db="EMBL/GenBank/DDBJ databases">
        <title>The Natural Products Discovery Center: Release of the First 8490 Sequenced Strains for Exploring Actinobacteria Biosynthetic Diversity.</title>
        <authorList>
            <person name="Kalkreuter E."/>
            <person name="Kautsar S.A."/>
            <person name="Yang D."/>
            <person name="Bader C.D."/>
            <person name="Teijaro C.N."/>
            <person name="Fluegel L."/>
            <person name="Davis C.M."/>
            <person name="Simpson J.R."/>
            <person name="Lauterbach L."/>
            <person name="Steele A.D."/>
            <person name="Gui C."/>
            <person name="Meng S."/>
            <person name="Li G."/>
            <person name="Viehrig K."/>
            <person name="Ye F."/>
            <person name="Su P."/>
            <person name="Kiefer A.F."/>
            <person name="Nichols A."/>
            <person name="Cepeda A.J."/>
            <person name="Yan W."/>
            <person name="Fan B."/>
            <person name="Jiang Y."/>
            <person name="Adhikari A."/>
            <person name="Zheng C.-J."/>
            <person name="Schuster L."/>
            <person name="Cowan T.M."/>
            <person name="Smanski M.J."/>
            <person name="Chevrette M.G."/>
            <person name="De Carvalho L.P.S."/>
            <person name="Shen B."/>
        </authorList>
    </citation>
    <scope>NUCLEOTIDE SEQUENCE [LARGE SCALE GENOMIC DNA]</scope>
    <source>
        <strain evidence="3 4">NPDC047833</strain>
    </source>
</reference>
<gene>
    <name evidence="3" type="ORF">AB0887_32515</name>
</gene>
<proteinExistence type="predicted"/>
<dbReference type="RefSeq" id="WP_359783048.1">
    <property type="nucleotide sequence ID" value="NZ_JBEYRR010000013.1"/>
</dbReference>
<evidence type="ECO:0000313" key="4">
    <source>
        <dbReference type="Proteomes" id="UP001553843"/>
    </source>
</evidence>
<protein>
    <recommendedName>
        <fullName evidence="5">AAA domain-containing protein</fullName>
    </recommendedName>
</protein>
<sequence length="615" mass="66679">MGPSFVIERLEFQRGDVWYARHFRGLATFLVGHSKAGKSTALEALLYPLGLLTATVMPEVRSCAYVRLVFRIAGTRWQATRSGSNPRARVSLKNLDDKDDIGHLLPVTSTKPGETTAGAFVQDLLGLPAAVRGATRVGLDDFYGTVMALRQNTIASEFLGGGKDEARILALEVLLGLWNEDLAGLEKNASEATSRYRAARSGLAAFKKLRDSGALADPASVRATYEQKQREHRAATERWQQADAALKTAIGEAGRLVALHKAAEAERRRTARQVVAAHGRLNGATADHARAEGQLAELLKPRAQDCTCCGQPLPEREPGLCRQCGRPYEGAADQREQQVAAARAKVERLRLKLRSLEEAALSAAAEAAKADTAAADALAARDAYDEGHLQPARTAAQQAEKEAHGLSRDVAQLKERLDSADYIRAQEKAIQTAKEQMEAAQAARDAAVTAHDVRRKEVTARWSEFFLARLQQINPDAETAFIDPSGFTTRVKERHTADKTFAESSVAGSPKVATNVALLLALRDLGRVDPAVRVPPLLIIDSPLAGLGAQGLDHATGLRLIDTLIDIADDASPDGYACQVIAATNDPLPRPYSGVREIRIDTDNRFFDHAPRRDR</sequence>
<feature type="coiled-coil region" evidence="1">
    <location>
        <begin position="332"/>
        <end position="366"/>
    </location>
</feature>
<feature type="region of interest" description="Disordered" evidence="2">
    <location>
        <begin position="388"/>
        <end position="407"/>
    </location>
</feature>
<dbReference type="SUPFAM" id="SSF52540">
    <property type="entry name" value="P-loop containing nucleoside triphosphate hydrolases"/>
    <property type="match status" value="1"/>
</dbReference>
<dbReference type="Proteomes" id="UP001553843">
    <property type="component" value="Unassembled WGS sequence"/>
</dbReference>
<keyword evidence="4" id="KW-1185">Reference proteome</keyword>
<organism evidence="3 4">
    <name type="scientific">Streptomyces huasconensis</name>
    <dbReference type="NCBI Taxonomy" id="1854574"/>
    <lineage>
        <taxon>Bacteria</taxon>
        <taxon>Bacillati</taxon>
        <taxon>Actinomycetota</taxon>
        <taxon>Actinomycetes</taxon>
        <taxon>Kitasatosporales</taxon>
        <taxon>Streptomycetaceae</taxon>
        <taxon>Streptomyces</taxon>
    </lineage>
</organism>
<keyword evidence="1" id="KW-0175">Coiled coil</keyword>
<dbReference type="Gene3D" id="3.40.50.300">
    <property type="entry name" value="P-loop containing nucleotide triphosphate hydrolases"/>
    <property type="match status" value="2"/>
</dbReference>
<name>A0ABV3M4N6_9ACTN</name>